<comment type="caution">
    <text evidence="1">The sequence shown here is derived from an EMBL/GenBank/DDBJ whole genome shotgun (WGS) entry which is preliminary data.</text>
</comment>
<dbReference type="AlphaFoldDB" id="E6LJE0"/>
<dbReference type="EMBL" id="AEPW01000001">
    <property type="protein sequence ID" value="EFU78074.1"/>
    <property type="molecule type" value="Genomic_DNA"/>
</dbReference>
<reference evidence="1 2" key="1">
    <citation type="submission" date="2010-12" db="EMBL/GenBank/DDBJ databases">
        <authorList>
            <person name="Muzny D."/>
            <person name="Qin X."/>
            <person name="Deng J."/>
            <person name="Jiang H."/>
            <person name="Liu Y."/>
            <person name="Qu J."/>
            <person name="Song X.-Z."/>
            <person name="Zhang L."/>
            <person name="Thornton R."/>
            <person name="Coyle M."/>
            <person name="Francisco L."/>
            <person name="Jackson L."/>
            <person name="Javaid M."/>
            <person name="Korchina V."/>
            <person name="Kovar C."/>
            <person name="Mata R."/>
            <person name="Mathew T."/>
            <person name="Ngo R."/>
            <person name="Nguyen L."/>
            <person name="Nguyen N."/>
            <person name="Okwuonu G."/>
            <person name="Ongeri F."/>
            <person name="Pham C."/>
            <person name="Simmons D."/>
            <person name="Wilczek-Boney K."/>
            <person name="Hale W."/>
            <person name="Jakkamsetti A."/>
            <person name="Pham P."/>
            <person name="Ruth R."/>
            <person name="San Lucas F."/>
            <person name="Warren J."/>
            <person name="Zhang J."/>
            <person name="Zhao Z."/>
            <person name="Zhou C."/>
            <person name="Zhu D."/>
            <person name="Lee S."/>
            <person name="Bess C."/>
            <person name="Blankenburg K."/>
            <person name="Forbes L."/>
            <person name="Fu Q."/>
            <person name="Gubbala S."/>
            <person name="Hirani K."/>
            <person name="Jayaseelan J.C."/>
            <person name="Lara F."/>
            <person name="Munidasa M."/>
            <person name="Palculict T."/>
            <person name="Patil S."/>
            <person name="Pu L.-L."/>
            <person name="Saada N."/>
            <person name="Tang L."/>
            <person name="Weissenberger G."/>
            <person name="Zhu Y."/>
            <person name="Hemphill L."/>
            <person name="Shang Y."/>
            <person name="Youmans B."/>
            <person name="Ayvaz T."/>
            <person name="Ross M."/>
            <person name="Santibanez J."/>
            <person name="Aqrawi P."/>
            <person name="Gross S."/>
            <person name="Joshi V."/>
            <person name="Fowler G."/>
            <person name="Nazareth L."/>
            <person name="Reid J."/>
            <person name="Worley K."/>
            <person name="Petrosino J."/>
            <person name="Highlander S."/>
            <person name="Gibbs R."/>
        </authorList>
    </citation>
    <scope>NUCLEOTIDE SEQUENCE [LARGE SCALE GENOMIC DNA]</scope>
    <source>
        <strain evidence="1 2">DSM 3986</strain>
    </source>
</reference>
<evidence type="ECO:0000313" key="2">
    <source>
        <dbReference type="Proteomes" id="UP000003434"/>
    </source>
</evidence>
<proteinExistence type="predicted"/>
<gene>
    <name evidence="1" type="ORF">HMPREF0381_0075</name>
</gene>
<accession>E6LJE0</accession>
<dbReference type="Proteomes" id="UP000003434">
    <property type="component" value="Unassembled WGS sequence"/>
</dbReference>
<organism evidence="1 2">
    <name type="scientific">Lachnoanaerobaculum saburreum DSM 3986</name>
    <dbReference type="NCBI Taxonomy" id="887325"/>
    <lineage>
        <taxon>Bacteria</taxon>
        <taxon>Bacillati</taxon>
        <taxon>Bacillota</taxon>
        <taxon>Clostridia</taxon>
        <taxon>Lachnospirales</taxon>
        <taxon>Lachnospiraceae</taxon>
        <taxon>Lachnoanaerobaculum</taxon>
    </lineage>
</organism>
<evidence type="ECO:0000313" key="1">
    <source>
        <dbReference type="EMBL" id="EFU78074.1"/>
    </source>
</evidence>
<name>E6LJE0_9FIRM</name>
<dbReference type="eggNOG" id="ENOG502Z867">
    <property type="taxonomic scope" value="Bacteria"/>
</dbReference>
<sequence length="335" mass="35570">MIYMLDINVNISLTGAVGSIGSGVPCIVVSKSTREKDFKEYSESKDLIGAGFAEDSGAYKLFQIMKMQKNPPAAIGIIETAGKAVSVIPKLVGKARQIITLLGDGDSTVAEVAKAVEATNSLIYFPVIKQISEATGLESLDRTCVGVHSKGQDLAAALVGATAGYESGSFTYKNVLIKGVAPDDITDGDVKLINNENKSGNVYGYTIQRKAGDIVTTEGKSAAGEYLDIVDAFDWIISNIAYQAQKLLNNSKKVTYDDSGIGMLEGVTNSVLKEADTKGMIAHDENKTAMYETDFGRRSDTSASDRSARVYKLGKFSFDLAGAIHTATINGTATI</sequence>
<protein>
    <recommendedName>
        <fullName evidence="3">Tail sheath protein subtilisin-like domain-containing protein</fullName>
    </recommendedName>
</protein>
<evidence type="ECO:0008006" key="3">
    <source>
        <dbReference type="Google" id="ProtNLM"/>
    </source>
</evidence>
<dbReference type="HOGENOM" id="CLU_043377_1_0_9"/>